<dbReference type="EMBL" id="SMRP01000004">
    <property type="protein sequence ID" value="TDG24215.1"/>
    <property type="molecule type" value="Genomic_DNA"/>
</dbReference>
<gene>
    <name evidence="2" type="ORF">EYW47_12050</name>
</gene>
<feature type="chain" id="PRO_5020996736" evidence="1">
    <location>
        <begin position="25"/>
        <end position="99"/>
    </location>
</feature>
<keyword evidence="1" id="KW-0732">Signal</keyword>
<protein>
    <submittedName>
        <fullName evidence="2">Uncharacterized protein</fullName>
    </submittedName>
</protein>
<evidence type="ECO:0000256" key="1">
    <source>
        <dbReference type="SAM" id="SignalP"/>
    </source>
</evidence>
<reference evidence="2 3" key="1">
    <citation type="submission" date="2019-03" db="EMBL/GenBank/DDBJ databases">
        <title>Paraburkholderia sp. 4M-K11, isolated from subtropical forest soil.</title>
        <authorList>
            <person name="Gao Z.-H."/>
            <person name="Qiu L.-H."/>
        </authorList>
    </citation>
    <scope>NUCLEOTIDE SEQUENCE [LARGE SCALE GENOMIC DNA]</scope>
    <source>
        <strain evidence="2 3">4M-K11</strain>
    </source>
</reference>
<keyword evidence="3" id="KW-1185">Reference proteome</keyword>
<feature type="signal peptide" evidence="1">
    <location>
        <begin position="1"/>
        <end position="24"/>
    </location>
</feature>
<comment type="caution">
    <text evidence="2">The sequence shown here is derived from an EMBL/GenBank/DDBJ whole genome shotgun (WGS) entry which is preliminary data.</text>
</comment>
<dbReference type="Proteomes" id="UP000295722">
    <property type="component" value="Unassembled WGS sequence"/>
</dbReference>
<evidence type="ECO:0000313" key="3">
    <source>
        <dbReference type="Proteomes" id="UP000295722"/>
    </source>
</evidence>
<evidence type="ECO:0000313" key="2">
    <source>
        <dbReference type="EMBL" id="TDG24215.1"/>
    </source>
</evidence>
<dbReference type="RefSeq" id="WP_133195060.1">
    <property type="nucleotide sequence ID" value="NZ_JBHUCW010000018.1"/>
</dbReference>
<sequence length="99" mass="11320">MNAKLIAALGAGATILAVSQSATAGVSVGLAVGAPVPVYAAPAPVYAAPAYVGWRDDDRRWAYHRWEERRWDEHRWDEHRWGHDRRWGDRDGDYGYRRW</sequence>
<proteinExistence type="predicted"/>
<organism evidence="2 3">
    <name type="scientific">Paraburkholderia silviterrae</name>
    <dbReference type="NCBI Taxonomy" id="2528715"/>
    <lineage>
        <taxon>Bacteria</taxon>
        <taxon>Pseudomonadati</taxon>
        <taxon>Pseudomonadota</taxon>
        <taxon>Betaproteobacteria</taxon>
        <taxon>Burkholderiales</taxon>
        <taxon>Burkholderiaceae</taxon>
        <taxon>Paraburkholderia</taxon>
    </lineage>
</organism>
<name>A0A4R5MCI1_9BURK</name>
<accession>A0A4R5MCI1</accession>
<dbReference type="AlphaFoldDB" id="A0A4R5MCI1"/>